<protein>
    <recommendedName>
        <fullName evidence="17">Glutamate synthase domain-containing protein</fullName>
    </recommendedName>
</protein>
<keyword evidence="12" id="KW-0408">Iron</keyword>
<dbReference type="SUPFAM" id="SSF51395">
    <property type="entry name" value="FMN-linked oxidoreductases"/>
    <property type="match status" value="1"/>
</dbReference>
<evidence type="ECO:0000256" key="3">
    <source>
        <dbReference type="ARBA" id="ARBA00004802"/>
    </source>
</evidence>
<dbReference type="AlphaFoldDB" id="A0A426YPY3"/>
<dbReference type="GO" id="GO:0015930">
    <property type="term" value="F:glutamate synthase activity"/>
    <property type="evidence" value="ECO:0007669"/>
    <property type="project" value="InterPro"/>
</dbReference>
<keyword evidence="13" id="KW-0411">Iron-sulfur</keyword>
<keyword evidence="9" id="KW-0479">Metal-binding</keyword>
<evidence type="ECO:0000256" key="16">
    <source>
        <dbReference type="ARBA" id="ARBA00029440"/>
    </source>
</evidence>
<gene>
    <name evidence="18" type="ORF">B296_00049624</name>
</gene>
<dbReference type="PANTHER" id="PTHR11938:SF133">
    <property type="entry name" value="GLUTAMATE SYNTHASE (NADH)"/>
    <property type="match status" value="1"/>
</dbReference>
<evidence type="ECO:0000256" key="5">
    <source>
        <dbReference type="ARBA" id="ARBA00009716"/>
    </source>
</evidence>
<organism evidence="18 19">
    <name type="scientific">Ensete ventricosum</name>
    <name type="common">Abyssinian banana</name>
    <name type="synonym">Musa ensete</name>
    <dbReference type="NCBI Taxonomy" id="4639"/>
    <lineage>
        <taxon>Eukaryota</taxon>
        <taxon>Viridiplantae</taxon>
        <taxon>Streptophyta</taxon>
        <taxon>Embryophyta</taxon>
        <taxon>Tracheophyta</taxon>
        <taxon>Spermatophyta</taxon>
        <taxon>Magnoliopsida</taxon>
        <taxon>Liliopsida</taxon>
        <taxon>Zingiberales</taxon>
        <taxon>Musaceae</taxon>
        <taxon>Ensete</taxon>
    </lineage>
</organism>
<evidence type="ECO:0000256" key="4">
    <source>
        <dbReference type="ARBA" id="ARBA00004909"/>
    </source>
</evidence>
<keyword evidence="6" id="KW-0028">Amino-acid biosynthesis</keyword>
<reference evidence="18 19" key="1">
    <citation type="journal article" date="2014" name="Agronomy (Basel)">
        <title>A Draft Genome Sequence for Ensete ventricosum, the Drought-Tolerant Tree Against Hunger.</title>
        <authorList>
            <person name="Harrison J."/>
            <person name="Moore K.A."/>
            <person name="Paszkiewicz K."/>
            <person name="Jones T."/>
            <person name="Grant M."/>
            <person name="Ambacheew D."/>
            <person name="Muzemil S."/>
            <person name="Studholme D.J."/>
        </authorList>
    </citation>
    <scope>NUCLEOTIDE SEQUENCE [LARGE SCALE GENOMIC DNA]</scope>
</reference>
<dbReference type="EMBL" id="AMZH03010962">
    <property type="protein sequence ID" value="RRT53766.1"/>
    <property type="molecule type" value="Genomic_DNA"/>
</dbReference>
<dbReference type="InterPro" id="IPR002932">
    <property type="entry name" value="Glu_synthdom"/>
</dbReference>
<dbReference type="InterPro" id="IPR013785">
    <property type="entry name" value="Aldolase_TIM"/>
</dbReference>
<evidence type="ECO:0000256" key="13">
    <source>
        <dbReference type="ARBA" id="ARBA00023014"/>
    </source>
</evidence>
<feature type="domain" description="Glutamate synthase" evidence="17">
    <location>
        <begin position="41"/>
        <end position="151"/>
    </location>
</feature>
<keyword evidence="15" id="KW-0003">3Fe-4S</keyword>
<dbReference type="Gene3D" id="3.20.20.70">
    <property type="entry name" value="Aldolase class I"/>
    <property type="match status" value="1"/>
</dbReference>
<name>A0A426YPY3_ENSVE</name>
<evidence type="ECO:0000256" key="11">
    <source>
        <dbReference type="ARBA" id="ARBA00023002"/>
    </source>
</evidence>
<dbReference type="Pfam" id="PF01645">
    <property type="entry name" value="Glu_synthase"/>
    <property type="match status" value="1"/>
</dbReference>
<keyword evidence="7" id="KW-0285">Flavoprotein</keyword>
<evidence type="ECO:0000256" key="6">
    <source>
        <dbReference type="ARBA" id="ARBA00022605"/>
    </source>
</evidence>
<evidence type="ECO:0000256" key="1">
    <source>
        <dbReference type="ARBA" id="ARBA00001917"/>
    </source>
</evidence>
<evidence type="ECO:0000313" key="19">
    <source>
        <dbReference type="Proteomes" id="UP000287651"/>
    </source>
</evidence>
<comment type="similarity">
    <text evidence="5">Belongs to the glutamate synthase family.</text>
</comment>
<evidence type="ECO:0000259" key="17">
    <source>
        <dbReference type="Pfam" id="PF01645"/>
    </source>
</evidence>
<keyword evidence="8" id="KW-0288">FMN</keyword>
<evidence type="ECO:0000256" key="10">
    <source>
        <dbReference type="ARBA" id="ARBA00022962"/>
    </source>
</evidence>
<comment type="pathway">
    <text evidence="3">Energy metabolism; nitrogen metabolism.</text>
</comment>
<evidence type="ECO:0000256" key="2">
    <source>
        <dbReference type="ARBA" id="ARBA00001927"/>
    </source>
</evidence>
<keyword evidence="10" id="KW-0315">Glutamine amidotransferase</keyword>
<keyword evidence="14" id="KW-0314">Glutamate biosynthesis</keyword>
<dbReference type="GO" id="GO:0046872">
    <property type="term" value="F:metal ion binding"/>
    <property type="evidence" value="ECO:0007669"/>
    <property type="project" value="UniProtKB-KW"/>
</dbReference>
<comment type="cofactor">
    <cofactor evidence="2">
        <name>[3Fe-4S] cluster</name>
        <dbReference type="ChEBI" id="CHEBI:21137"/>
    </cofactor>
</comment>
<dbReference type="PANTHER" id="PTHR11938">
    <property type="entry name" value="FAD NADPH DEHYDROGENASE/OXIDOREDUCTASE"/>
    <property type="match status" value="1"/>
</dbReference>
<evidence type="ECO:0000256" key="8">
    <source>
        <dbReference type="ARBA" id="ARBA00022643"/>
    </source>
</evidence>
<accession>A0A426YPY3</accession>
<comment type="caution">
    <text evidence="18">The sequence shown here is derived from an EMBL/GenBank/DDBJ whole genome shotgun (WGS) entry which is preliminary data.</text>
</comment>
<dbReference type="InterPro" id="IPR050711">
    <property type="entry name" value="ET-N_metabolism_enzyme"/>
</dbReference>
<comment type="pathway">
    <text evidence="4">Nitrogen metabolism.</text>
</comment>
<dbReference type="Proteomes" id="UP000287651">
    <property type="component" value="Unassembled WGS sequence"/>
</dbReference>
<evidence type="ECO:0000256" key="7">
    <source>
        <dbReference type="ARBA" id="ARBA00022630"/>
    </source>
</evidence>
<evidence type="ECO:0000256" key="15">
    <source>
        <dbReference type="ARBA" id="ARBA00023291"/>
    </source>
</evidence>
<evidence type="ECO:0000256" key="12">
    <source>
        <dbReference type="ARBA" id="ARBA00023004"/>
    </source>
</evidence>
<evidence type="ECO:0000256" key="9">
    <source>
        <dbReference type="ARBA" id="ARBA00022723"/>
    </source>
</evidence>
<proteinExistence type="inferred from homology"/>
<sequence>MPIFGARDMSPVETEYKSCQLDADWKDAYSDNRASSEELLQGRFGVTPTFLVNADQLEIKIAQGAKPGEGGQLPGKKVSAYIARLRNSKPGVPLISPPPHHDIYSIEDLAQLIYDLHQVNPKAKVSVKLVAEAGIGTVASGVAKGNADIIQRSPRPVASATEVVAKSIDGGVGAKVFRFELYRPIRMERGDASSPRMGTRCRLVFQWENRLVLLRRHSPARRGVAVFVF</sequence>
<comment type="pathway">
    <text evidence="16">Amino-acid biosynthesis.</text>
</comment>
<keyword evidence="11" id="KW-0560">Oxidoreductase</keyword>
<evidence type="ECO:0000256" key="14">
    <source>
        <dbReference type="ARBA" id="ARBA00023164"/>
    </source>
</evidence>
<dbReference type="GO" id="GO:0019676">
    <property type="term" value="P:ammonia assimilation cycle"/>
    <property type="evidence" value="ECO:0007669"/>
    <property type="project" value="TreeGrafter"/>
</dbReference>
<comment type="cofactor">
    <cofactor evidence="1">
        <name>FMN</name>
        <dbReference type="ChEBI" id="CHEBI:58210"/>
    </cofactor>
</comment>
<dbReference type="GO" id="GO:0051538">
    <property type="term" value="F:3 iron, 4 sulfur cluster binding"/>
    <property type="evidence" value="ECO:0007669"/>
    <property type="project" value="UniProtKB-KW"/>
</dbReference>
<dbReference type="GO" id="GO:0006537">
    <property type="term" value="P:glutamate biosynthetic process"/>
    <property type="evidence" value="ECO:0007669"/>
    <property type="project" value="UniProtKB-KW"/>
</dbReference>
<evidence type="ECO:0000313" key="18">
    <source>
        <dbReference type="EMBL" id="RRT53766.1"/>
    </source>
</evidence>